<name>A0A7W9SQJ3_ARMRO</name>
<keyword evidence="5" id="KW-0732">Signal</keyword>
<accession>A0A7W9SQJ3</accession>
<dbReference type="Proteomes" id="UP000520814">
    <property type="component" value="Unassembled WGS sequence"/>
</dbReference>
<dbReference type="AlphaFoldDB" id="A0A7W9SQJ3"/>
<dbReference type="PROSITE" id="PS51257">
    <property type="entry name" value="PROKAR_LIPOPROTEIN"/>
    <property type="match status" value="1"/>
</dbReference>
<feature type="domain" description="Tetrahaem cytochrome" evidence="8">
    <location>
        <begin position="200"/>
        <end position="311"/>
    </location>
</feature>
<evidence type="ECO:0000256" key="1">
    <source>
        <dbReference type="ARBA" id="ARBA00004196"/>
    </source>
</evidence>
<dbReference type="SUPFAM" id="SSF48695">
    <property type="entry name" value="Multiheme cytochromes"/>
    <property type="match status" value="1"/>
</dbReference>
<protein>
    <recommendedName>
        <fullName evidence="8">Tetrahaem cytochrome domain-containing protein</fullName>
    </recommendedName>
</protein>
<keyword evidence="3" id="KW-0349">Heme</keyword>
<reference evidence="9 10" key="1">
    <citation type="submission" date="2020-08" db="EMBL/GenBank/DDBJ databases">
        <title>Genomic Encyclopedia of Type Strains, Phase IV (KMG-IV): sequencing the most valuable type-strain genomes for metagenomic binning, comparative biology and taxonomic classification.</title>
        <authorList>
            <person name="Goeker M."/>
        </authorList>
    </citation>
    <scope>NUCLEOTIDE SEQUENCE [LARGE SCALE GENOMIC DNA]</scope>
    <source>
        <strain evidence="9 10">DSM 23562</strain>
    </source>
</reference>
<dbReference type="EMBL" id="JACHGW010000002">
    <property type="protein sequence ID" value="MBB6050188.1"/>
    <property type="molecule type" value="Genomic_DNA"/>
</dbReference>
<evidence type="ECO:0000313" key="9">
    <source>
        <dbReference type="EMBL" id="MBB6050188.1"/>
    </source>
</evidence>
<evidence type="ECO:0000256" key="2">
    <source>
        <dbReference type="ARBA" id="ARBA00022448"/>
    </source>
</evidence>
<evidence type="ECO:0000256" key="4">
    <source>
        <dbReference type="ARBA" id="ARBA00022723"/>
    </source>
</evidence>
<sequence>MRYRAALQRALVVGLPVLLAVMAGCLGDPSLTPSSPKPTPAAVTFVGNAACAECHPDIAKSHSQSNHAHTLSLLTHDEAGVRLPPLGKIGSSEFVLQKVAETLTVAIPGLSQETVPLELALGSGKTGVTYVAFLDESKMAEFRMSYFPAKSTWYITPGQEKLAPGSLGKIHSAANAKKCLLCHAVSVPDPVALPERRFFGVGCESCHGSGTAHVAAARAGNYTQGKMESLGKLPARELNLRCGKCHGTPEDVAAAHLPGDVTNRMQTYGLMESKCFQKSPETLSCVTCHNPHENAKTQPVFYERICLKCHSTPASNQKTCPINPKTNCVSCHMPLRKALSGSDIPMKMADHKIKIPEK</sequence>
<keyword evidence="7" id="KW-0408">Iron</keyword>
<dbReference type="InterPro" id="IPR036280">
    <property type="entry name" value="Multihaem_cyt_sf"/>
</dbReference>
<evidence type="ECO:0000313" key="10">
    <source>
        <dbReference type="Proteomes" id="UP000520814"/>
    </source>
</evidence>
<evidence type="ECO:0000256" key="6">
    <source>
        <dbReference type="ARBA" id="ARBA00022982"/>
    </source>
</evidence>
<dbReference type="GO" id="GO:0046872">
    <property type="term" value="F:metal ion binding"/>
    <property type="evidence" value="ECO:0007669"/>
    <property type="project" value="UniProtKB-KW"/>
</dbReference>
<comment type="subcellular location">
    <subcellularLocation>
        <location evidence="1">Cell envelope</location>
    </subcellularLocation>
</comment>
<dbReference type="GO" id="GO:0030313">
    <property type="term" value="C:cell envelope"/>
    <property type="evidence" value="ECO:0007669"/>
    <property type="project" value="UniProtKB-SubCell"/>
</dbReference>
<keyword evidence="6" id="KW-0249">Electron transport</keyword>
<dbReference type="Pfam" id="PF14537">
    <property type="entry name" value="Cytochrom_c3_2"/>
    <property type="match status" value="1"/>
</dbReference>
<organism evidence="9 10">
    <name type="scientific">Armatimonas rosea</name>
    <dbReference type="NCBI Taxonomy" id="685828"/>
    <lineage>
        <taxon>Bacteria</taxon>
        <taxon>Bacillati</taxon>
        <taxon>Armatimonadota</taxon>
        <taxon>Armatimonadia</taxon>
        <taxon>Armatimonadales</taxon>
        <taxon>Armatimonadaceae</taxon>
        <taxon>Armatimonas</taxon>
    </lineage>
</organism>
<evidence type="ECO:0000256" key="5">
    <source>
        <dbReference type="ARBA" id="ARBA00022729"/>
    </source>
</evidence>
<evidence type="ECO:0000256" key="3">
    <source>
        <dbReference type="ARBA" id="ARBA00022617"/>
    </source>
</evidence>
<dbReference type="InterPro" id="IPR012286">
    <property type="entry name" value="Tetrahaem_cytochrome"/>
</dbReference>
<dbReference type="InterPro" id="IPR051829">
    <property type="entry name" value="Multiheme_Cytochr_ET"/>
</dbReference>
<proteinExistence type="predicted"/>
<evidence type="ECO:0000256" key="7">
    <source>
        <dbReference type="ARBA" id="ARBA00023004"/>
    </source>
</evidence>
<dbReference type="PANTHER" id="PTHR35038">
    <property type="entry name" value="DISSIMILATORY SULFITE REDUCTASE SIRA"/>
    <property type="match status" value="1"/>
</dbReference>
<gene>
    <name evidence="9" type="ORF">HNQ39_001979</name>
</gene>
<dbReference type="Gene3D" id="1.10.1130.10">
    <property type="entry name" value="Flavocytochrome C3, Chain A"/>
    <property type="match status" value="2"/>
</dbReference>
<dbReference type="PANTHER" id="PTHR35038:SF8">
    <property type="entry name" value="C-TYPE POLYHEME CYTOCHROME OMCC"/>
    <property type="match status" value="1"/>
</dbReference>
<comment type="caution">
    <text evidence="9">The sequence shown here is derived from an EMBL/GenBank/DDBJ whole genome shotgun (WGS) entry which is preliminary data.</text>
</comment>
<dbReference type="RefSeq" id="WP_184194676.1">
    <property type="nucleotide sequence ID" value="NZ_JACHGW010000002.1"/>
</dbReference>
<keyword evidence="4" id="KW-0479">Metal-binding</keyword>
<evidence type="ECO:0000259" key="8">
    <source>
        <dbReference type="Pfam" id="PF14537"/>
    </source>
</evidence>
<keyword evidence="2" id="KW-0813">Transport</keyword>
<keyword evidence="10" id="KW-1185">Reference proteome</keyword>